<evidence type="ECO:0000313" key="3">
    <source>
        <dbReference type="Proteomes" id="UP001263246"/>
    </source>
</evidence>
<evidence type="ECO:0008006" key="4">
    <source>
        <dbReference type="Google" id="ProtNLM"/>
    </source>
</evidence>
<dbReference type="Proteomes" id="UP001263246">
    <property type="component" value="Unassembled WGS sequence"/>
</dbReference>
<evidence type="ECO:0000256" key="1">
    <source>
        <dbReference type="SAM" id="SignalP"/>
    </source>
</evidence>
<dbReference type="EMBL" id="JAWHPR010000004">
    <property type="protein sequence ID" value="MDU8688996.1"/>
    <property type="molecule type" value="Genomic_DNA"/>
</dbReference>
<evidence type="ECO:0000313" key="2">
    <source>
        <dbReference type="EMBL" id="MDU8688996.1"/>
    </source>
</evidence>
<reference evidence="2 3" key="1">
    <citation type="submission" date="2023-10" db="EMBL/GenBank/DDBJ databases">
        <title>Host Genetic Regulation of Human Gut Microbial Structural Variation.</title>
        <authorList>
            <person name="Harmsen H.J.M."/>
        </authorList>
    </citation>
    <scope>NUCLEOTIDE SEQUENCE [LARGE SCALE GENOMIC DNA]</scope>
    <source>
        <strain evidence="2 3">HTF-F</strain>
    </source>
</reference>
<keyword evidence="3" id="KW-1185">Reference proteome</keyword>
<feature type="chain" id="PRO_5047101424" description="Lipoprotein" evidence="1">
    <location>
        <begin position="24"/>
        <end position="169"/>
    </location>
</feature>
<accession>A0ABU3U0A9</accession>
<organism evidence="2 3">
    <name type="scientific">Faecalibacterium wellingii</name>
    <dbReference type="NCBI Taxonomy" id="2929491"/>
    <lineage>
        <taxon>Bacteria</taxon>
        <taxon>Bacillati</taxon>
        <taxon>Bacillota</taxon>
        <taxon>Clostridia</taxon>
        <taxon>Eubacteriales</taxon>
        <taxon>Oscillospiraceae</taxon>
        <taxon>Faecalibacterium</taxon>
    </lineage>
</organism>
<name>A0ABU3U0A9_9FIRM</name>
<keyword evidence="1" id="KW-0732">Signal</keyword>
<comment type="caution">
    <text evidence="2">The sequence shown here is derived from an EMBL/GenBank/DDBJ whole genome shotgun (WGS) entry which is preliminary data.</text>
</comment>
<proteinExistence type="predicted"/>
<gene>
    <name evidence="2" type="ORF">RX402_09605</name>
</gene>
<dbReference type="RefSeq" id="WP_249237606.1">
    <property type="nucleotide sequence ID" value="NZ_CP094473.1"/>
</dbReference>
<dbReference type="PROSITE" id="PS51257">
    <property type="entry name" value="PROKAR_LIPOPROTEIN"/>
    <property type="match status" value="1"/>
</dbReference>
<sequence>MKKLSKIVALLLAGALTMLLFTACSGGGGSSFGHRDQDKEDEAFGKFTSMAQAGSVKENDKSLQAVADGYLQKDLNSRVDFLGAKLVGKVHVDGKDQEYLTITVTGNYEYGYIVNTILNEIQEKVGKEIPGTKVDVKGKGSWTKLGVVVRSDGTHSYIAVAFQIENPNK</sequence>
<feature type="signal peptide" evidence="1">
    <location>
        <begin position="1"/>
        <end position="23"/>
    </location>
</feature>
<protein>
    <recommendedName>
        <fullName evidence="4">Lipoprotein</fullName>
    </recommendedName>
</protein>